<evidence type="ECO:0000313" key="7">
    <source>
        <dbReference type="EMBL" id="SQC01542.1"/>
    </source>
</evidence>
<dbReference type="InterPro" id="IPR011527">
    <property type="entry name" value="ABC1_TM_dom"/>
</dbReference>
<dbReference type="GO" id="GO:0005886">
    <property type="term" value="C:plasma membrane"/>
    <property type="evidence" value="ECO:0007669"/>
    <property type="project" value="UniProtKB-SubCell"/>
</dbReference>
<keyword evidence="7" id="KW-0378">Hydrolase</keyword>
<name>A0A2X3BD36_9ACTO</name>
<reference evidence="7 8" key="1">
    <citation type="submission" date="2018-06" db="EMBL/GenBank/DDBJ databases">
        <authorList>
            <consortium name="Pathogen Informatics"/>
            <person name="Doyle S."/>
        </authorList>
    </citation>
    <scope>NUCLEOTIDE SEQUENCE [LARGE SCALE GENOMIC DNA]</scope>
    <source>
        <strain evidence="7 8">NCTC11820</strain>
    </source>
</reference>
<dbReference type="AlphaFoldDB" id="A0A2X3BD36"/>
<keyword evidence="7" id="KW-0067">ATP-binding</keyword>
<feature type="transmembrane region" description="Helical" evidence="5">
    <location>
        <begin position="50"/>
        <end position="77"/>
    </location>
</feature>
<dbReference type="Proteomes" id="UP000250245">
    <property type="component" value="Unassembled WGS sequence"/>
</dbReference>
<dbReference type="GO" id="GO:0140359">
    <property type="term" value="F:ABC-type transporter activity"/>
    <property type="evidence" value="ECO:0007669"/>
    <property type="project" value="InterPro"/>
</dbReference>
<evidence type="ECO:0000313" key="8">
    <source>
        <dbReference type="Proteomes" id="UP000250245"/>
    </source>
</evidence>
<evidence type="ECO:0000256" key="2">
    <source>
        <dbReference type="ARBA" id="ARBA00022692"/>
    </source>
</evidence>
<protein>
    <submittedName>
        <fullName evidence="7">Iron import ATP-binding/permease protein IrtA</fullName>
        <ecNumber evidence="7">3.6.3.-</ecNumber>
    </submittedName>
</protein>
<dbReference type="GO" id="GO:0016787">
    <property type="term" value="F:hydrolase activity"/>
    <property type="evidence" value="ECO:0007669"/>
    <property type="project" value="UniProtKB-KW"/>
</dbReference>
<evidence type="ECO:0000256" key="1">
    <source>
        <dbReference type="ARBA" id="ARBA00004651"/>
    </source>
</evidence>
<dbReference type="Gene3D" id="1.20.1560.10">
    <property type="entry name" value="ABC transporter type 1, transmembrane domain"/>
    <property type="match status" value="1"/>
</dbReference>
<proteinExistence type="predicted"/>
<evidence type="ECO:0000256" key="4">
    <source>
        <dbReference type="ARBA" id="ARBA00023136"/>
    </source>
</evidence>
<feature type="domain" description="ABC transmembrane type-1" evidence="6">
    <location>
        <begin position="1"/>
        <end position="78"/>
    </location>
</feature>
<sequence>MRQQVVDALANLPLGQVNAYSRGQIRKMVCDDTAAVHTMVAHLPGDATNAVVSLVAGFGYLLWVDWRVCLVLFGIWIA</sequence>
<dbReference type="EC" id="3.6.3.-" evidence="7"/>
<comment type="subcellular location">
    <subcellularLocation>
        <location evidence="1">Cell membrane</location>
        <topology evidence="1">Multi-pass membrane protein</topology>
    </subcellularLocation>
</comment>
<evidence type="ECO:0000259" key="6">
    <source>
        <dbReference type="PROSITE" id="PS50929"/>
    </source>
</evidence>
<keyword evidence="2 5" id="KW-0812">Transmembrane</keyword>
<gene>
    <name evidence="7" type="primary">irtA_3</name>
    <name evidence="7" type="ORF">NCTC11820_01933</name>
</gene>
<dbReference type="InterPro" id="IPR036640">
    <property type="entry name" value="ABC1_TM_sf"/>
</dbReference>
<dbReference type="SUPFAM" id="SSF90123">
    <property type="entry name" value="ABC transporter transmembrane region"/>
    <property type="match status" value="1"/>
</dbReference>
<dbReference type="Pfam" id="PF00664">
    <property type="entry name" value="ABC_membrane"/>
    <property type="match status" value="1"/>
</dbReference>
<dbReference type="EMBL" id="UASJ01000003">
    <property type="protein sequence ID" value="SQC01542.1"/>
    <property type="molecule type" value="Genomic_DNA"/>
</dbReference>
<dbReference type="GO" id="GO:0005524">
    <property type="term" value="F:ATP binding"/>
    <property type="evidence" value="ECO:0007669"/>
    <property type="project" value="UniProtKB-KW"/>
</dbReference>
<keyword evidence="4 5" id="KW-0472">Membrane</keyword>
<dbReference type="PROSITE" id="PS50929">
    <property type="entry name" value="ABC_TM1F"/>
    <property type="match status" value="1"/>
</dbReference>
<accession>A0A2X3BD36</accession>
<evidence type="ECO:0000256" key="5">
    <source>
        <dbReference type="SAM" id="Phobius"/>
    </source>
</evidence>
<evidence type="ECO:0000256" key="3">
    <source>
        <dbReference type="ARBA" id="ARBA00022989"/>
    </source>
</evidence>
<keyword evidence="7" id="KW-0547">Nucleotide-binding</keyword>
<keyword evidence="3 5" id="KW-1133">Transmembrane helix</keyword>
<organism evidence="7 8">
    <name type="scientific">Mobiluncus curtisii</name>
    <dbReference type="NCBI Taxonomy" id="2051"/>
    <lineage>
        <taxon>Bacteria</taxon>
        <taxon>Bacillati</taxon>
        <taxon>Actinomycetota</taxon>
        <taxon>Actinomycetes</taxon>
        <taxon>Actinomycetales</taxon>
        <taxon>Actinomycetaceae</taxon>
        <taxon>Mobiluncus</taxon>
    </lineage>
</organism>